<evidence type="ECO:0008006" key="3">
    <source>
        <dbReference type="Google" id="ProtNLM"/>
    </source>
</evidence>
<organism evidence="1 2">
    <name type="scientific">Pseudomonas aeruginosa</name>
    <dbReference type="NCBI Taxonomy" id="287"/>
    <lineage>
        <taxon>Bacteria</taxon>
        <taxon>Pseudomonadati</taxon>
        <taxon>Pseudomonadota</taxon>
        <taxon>Gammaproteobacteria</taxon>
        <taxon>Pseudomonadales</taxon>
        <taxon>Pseudomonadaceae</taxon>
        <taxon>Pseudomonas</taxon>
    </lineage>
</organism>
<proteinExistence type="predicted"/>
<name>A0A0U3TDV7_PSEAI</name>
<dbReference type="Proteomes" id="UP000253594">
    <property type="component" value="Unassembled WGS sequence"/>
</dbReference>
<evidence type="ECO:0000313" key="2">
    <source>
        <dbReference type="Proteomes" id="UP000253594"/>
    </source>
</evidence>
<dbReference type="EMBL" id="QORE01001205">
    <property type="protein sequence ID" value="RCI71838.1"/>
    <property type="molecule type" value="Genomic_DNA"/>
</dbReference>
<dbReference type="AlphaFoldDB" id="A0A0U3TDV7"/>
<comment type="caution">
    <text evidence="1">The sequence shown here is derived from an EMBL/GenBank/DDBJ whole genome shotgun (WGS) entry which is preliminary data.</text>
</comment>
<reference evidence="1 2" key="1">
    <citation type="submission" date="2018-07" db="EMBL/GenBank/DDBJ databases">
        <title>Mechanisms of high-level aminoglycoside resistance among Gram-negative pathogens in Brazil.</title>
        <authorList>
            <person name="Ballaben A.S."/>
            <person name="Darini A.L.C."/>
            <person name="Doi Y."/>
        </authorList>
    </citation>
    <scope>NUCLEOTIDE SEQUENCE [LARGE SCALE GENOMIC DNA]</scope>
    <source>
        <strain evidence="1 2">B2-305</strain>
    </source>
</reference>
<protein>
    <recommendedName>
        <fullName evidence="3">Transcriptional regulator</fullName>
    </recommendedName>
</protein>
<evidence type="ECO:0000313" key="1">
    <source>
        <dbReference type="EMBL" id="RCI71838.1"/>
    </source>
</evidence>
<sequence length="84" mass="9555">MELAAYIREIDRPKEASGNPLERYAERCGVTVGYMRIHVLYARKDPRFRLLRALARESEGKVSLAEVLQHFGVPTAETIWPIAA</sequence>
<dbReference type="RefSeq" id="WP_071537145.1">
    <property type="nucleotide sequence ID" value="NZ_CAADKK010000804.1"/>
</dbReference>
<accession>A0A0U3TDV7</accession>
<gene>
    <name evidence="1" type="ORF">DT376_26955</name>
</gene>